<keyword evidence="1" id="KW-0732">Signal</keyword>
<evidence type="ECO:0000256" key="1">
    <source>
        <dbReference type="SAM" id="SignalP"/>
    </source>
</evidence>
<dbReference type="Gene3D" id="2.30.40.10">
    <property type="entry name" value="Urease, subunit C, domain 1"/>
    <property type="match status" value="1"/>
</dbReference>
<organism evidence="3 4">
    <name type="scientific">Mucilaginibacter straminoryzae</name>
    <dbReference type="NCBI Taxonomy" id="2932774"/>
    <lineage>
        <taxon>Bacteria</taxon>
        <taxon>Pseudomonadati</taxon>
        <taxon>Bacteroidota</taxon>
        <taxon>Sphingobacteriia</taxon>
        <taxon>Sphingobacteriales</taxon>
        <taxon>Sphingobacteriaceae</taxon>
        <taxon>Mucilaginibacter</taxon>
    </lineage>
</organism>
<dbReference type="InterPro" id="IPR011059">
    <property type="entry name" value="Metal-dep_hydrolase_composite"/>
</dbReference>
<dbReference type="Gene3D" id="3.20.20.140">
    <property type="entry name" value="Metal-dependent hydrolases"/>
    <property type="match status" value="2"/>
</dbReference>
<dbReference type="GO" id="GO:0016810">
    <property type="term" value="F:hydrolase activity, acting on carbon-nitrogen (but not peptide) bonds"/>
    <property type="evidence" value="ECO:0007669"/>
    <property type="project" value="InterPro"/>
</dbReference>
<comment type="caution">
    <text evidence="3">The sequence shown here is derived from an EMBL/GenBank/DDBJ whole genome shotgun (WGS) entry which is preliminary data.</text>
</comment>
<dbReference type="AlphaFoldDB" id="A0A9X1X3P6"/>
<dbReference type="SUPFAM" id="SSF51556">
    <property type="entry name" value="Metallo-dependent hydrolases"/>
    <property type="match status" value="3"/>
</dbReference>
<dbReference type="Pfam" id="PF01979">
    <property type="entry name" value="Amidohydro_1"/>
    <property type="match status" value="2"/>
</dbReference>
<dbReference type="RefSeq" id="WP_245130450.1">
    <property type="nucleotide sequence ID" value="NZ_JALJEJ010000005.1"/>
</dbReference>
<dbReference type="InterPro" id="IPR051781">
    <property type="entry name" value="Metallo-dep_Hydrolase"/>
</dbReference>
<dbReference type="Proteomes" id="UP001139450">
    <property type="component" value="Unassembled WGS sequence"/>
</dbReference>
<dbReference type="SUPFAM" id="SSF51338">
    <property type="entry name" value="Composite domain of metallo-dependent hydrolases"/>
    <property type="match status" value="2"/>
</dbReference>
<gene>
    <name evidence="3" type="ORF">MUY27_12915</name>
</gene>
<feature type="signal peptide" evidence="1">
    <location>
        <begin position="1"/>
        <end position="19"/>
    </location>
</feature>
<dbReference type="InterPro" id="IPR006680">
    <property type="entry name" value="Amidohydro-rel"/>
</dbReference>
<dbReference type="InterPro" id="IPR032466">
    <property type="entry name" value="Metal_Hydrolase"/>
</dbReference>
<evidence type="ECO:0000259" key="2">
    <source>
        <dbReference type="Pfam" id="PF01979"/>
    </source>
</evidence>
<protein>
    <submittedName>
        <fullName evidence="3">Amidohydrolase family protein</fullName>
    </submittedName>
</protein>
<dbReference type="PANTHER" id="PTHR43135:SF3">
    <property type="entry name" value="ALPHA-D-RIBOSE 1-METHYLPHOSPHONATE 5-TRIPHOSPHATE DIPHOSPHATASE"/>
    <property type="match status" value="1"/>
</dbReference>
<accession>A0A9X1X3P6</accession>
<feature type="domain" description="Amidohydrolase-related" evidence="2">
    <location>
        <begin position="335"/>
        <end position="424"/>
    </location>
</feature>
<dbReference type="CDD" id="cd01309">
    <property type="entry name" value="Met_dep_hydrolase_C"/>
    <property type="match status" value="1"/>
</dbReference>
<evidence type="ECO:0000313" key="3">
    <source>
        <dbReference type="EMBL" id="MCJ8210612.1"/>
    </source>
</evidence>
<feature type="domain" description="Amidohydrolase-related" evidence="2">
    <location>
        <begin position="869"/>
        <end position="953"/>
    </location>
</feature>
<dbReference type="PANTHER" id="PTHR43135">
    <property type="entry name" value="ALPHA-D-RIBOSE 1-METHYLPHOSPHONATE 5-TRIPHOSPHATE DIPHOSPHATASE"/>
    <property type="match status" value="1"/>
</dbReference>
<reference evidence="3" key="1">
    <citation type="submission" date="2022-04" db="EMBL/GenBank/DDBJ databases">
        <title>Mucilaginibacter sp. RS28 isolated from freshwater.</title>
        <authorList>
            <person name="Ko S.-R."/>
        </authorList>
    </citation>
    <scope>NUCLEOTIDE SEQUENCE</scope>
    <source>
        <strain evidence="3">RS28</strain>
    </source>
</reference>
<proteinExistence type="predicted"/>
<dbReference type="EMBL" id="JALJEJ010000005">
    <property type="protein sequence ID" value="MCJ8210612.1"/>
    <property type="molecule type" value="Genomic_DNA"/>
</dbReference>
<evidence type="ECO:0000313" key="4">
    <source>
        <dbReference type="Proteomes" id="UP001139450"/>
    </source>
</evidence>
<sequence>MKKLLLFCFALLVVQLSRAQETFPVNGAWDVRPGQYAFTNATIVVSPEQTISNATLLVKDRVIEAVGTGVAVPKGYVTVDLKGKYIYPGLIDAYSTYGMPEAPRSAFPAFGGFGRTFTPVSTKPGAYGWNEAIRPDVNAKNIFHANPTAAQDLKKNGFTAVQTLVHDGIARGTSAVVSLGDERDNEVMIDDQAAAHYSFSKGTAATNYPSSLMGTIALIRQTYLDAQWYKTQNKEYNISLAEFNRTQSLPQMFEVSDLQSILRADKIAKEFGKQYILKTDGKEYQNIAAVKATGSSFIVPLTFPAPYDVEDPIDAKNISYEQLKDWELAPTNPAALEKAGITFAISSYGLSNARDFWTNLRSAITNGLTETGALKALTVTPAQLLGVSDKVGTLSKGKLANFIITSDNLFKPENVIYETWVEGRQFVANKMNVVDLRGTYAVNSDVLKNATLTISGTPTAYNAALRISGADSAYATGTITRSGDNVSMYFNLQGKSYGTVRLSGYLVAATPVTLTGNGAITNGSEFRWTATYSGAAPAGGGPFAGRGAGNGAAPGATPRAGGPVGPVVYPFAAFGYTEVPKAENVLFKNATVWTNEKEGILQNADVLIENGKIKAVGKNLSAGNAKVIDATGKHISAGIIDEHSHIAVTGGVNEGTQSVTSEVRIGDVLDATDVNIYRQLAGGVTTSHILHGSANAIGGQTYIMKHRWGLTPEQIKFENAPQFIKFALGENVKQSNVPQQFGATAQRFPQTRMGVEQVYVDAFTRAKEYKAARAVKGNNVRRDLELEALAEILDDTRHITCHSYVQSEINMLIHVADSMGFKVNTFTHILEGYKVADKMAKHKINGSTFSDWWAYKMEVQDAIPYNANLMSQEGVNVAINSDDAEMARRLNQEAGKSVTYGKMSQEDALKMVTLNPAKMLHIDNKVGSLKPGKDADLVVWSANPLSIYAVAEKTYVDGVPYWDYSKDAQRQQEMKAEEGRIIQKMLQAKNAGTRTQGAPAGRRPRQLYTCDDVEESAYVVADSYNGLIQIQNTATQQSSQNKK</sequence>
<keyword evidence="4" id="KW-1185">Reference proteome</keyword>
<feature type="chain" id="PRO_5040894988" evidence="1">
    <location>
        <begin position="20"/>
        <end position="1043"/>
    </location>
</feature>
<name>A0A9X1X3P6_9SPHI</name>